<name>E3DQV3_HALPG</name>
<evidence type="ECO:0000313" key="2">
    <source>
        <dbReference type="Proteomes" id="UP000006866"/>
    </source>
</evidence>
<dbReference type="PANTHER" id="PTHR34374">
    <property type="entry name" value="LARGE RIBOSOMAL RNA SUBUNIT ACCUMULATION PROTEIN YCED HOMOLOG 1, CHLOROPLASTIC"/>
    <property type="match status" value="1"/>
</dbReference>
<evidence type="ECO:0008006" key="3">
    <source>
        <dbReference type="Google" id="ProtNLM"/>
    </source>
</evidence>
<organism evidence="1 2">
    <name type="scientific">Halanaerobium praevalens (strain ATCC 33744 / DSM 2228 / GSL)</name>
    <dbReference type="NCBI Taxonomy" id="572479"/>
    <lineage>
        <taxon>Bacteria</taxon>
        <taxon>Bacillati</taxon>
        <taxon>Bacillota</taxon>
        <taxon>Clostridia</taxon>
        <taxon>Halanaerobiales</taxon>
        <taxon>Halanaerobiaceae</taxon>
        <taxon>Halanaerobium</taxon>
    </lineage>
</organism>
<dbReference type="Pfam" id="PF02620">
    <property type="entry name" value="YceD"/>
    <property type="match status" value="1"/>
</dbReference>
<reference evidence="2" key="1">
    <citation type="submission" date="2010-10" db="EMBL/GenBank/DDBJ databases">
        <title>The complete genome of Halanaerobium praevalens DSM 2228.</title>
        <authorList>
            <consortium name="US DOE Joint Genome Institute (JGI-PGF)"/>
            <person name="Lucas S."/>
            <person name="Copeland A."/>
            <person name="Lapidus A."/>
            <person name="Glavina del Rio T."/>
            <person name="Dalin E."/>
            <person name="Tice H."/>
            <person name="Bruce D."/>
            <person name="Goodwin L."/>
            <person name="Pitluck S."/>
            <person name="Kyrpides N."/>
            <person name="Mavromatis K."/>
            <person name="Ivanova N."/>
            <person name="Ovchinnikova G."/>
            <person name="Chertkov O."/>
            <person name="Detter J.C."/>
            <person name="Han C."/>
            <person name="Larimer F."/>
            <person name="Land M."/>
            <person name="Hauser L."/>
            <person name="Markowitz V."/>
            <person name="Cheng J.-F."/>
            <person name="Hugenholtz P."/>
            <person name="Woyke T."/>
            <person name="Wu D."/>
            <person name="Tindall B."/>
            <person name="Pomrenke H.G."/>
            <person name="Brambilla E."/>
            <person name="Klenk H.-P."/>
            <person name="Eisen J.A."/>
        </authorList>
    </citation>
    <scope>NUCLEOTIDE SEQUENCE [LARGE SCALE GENOMIC DNA]</scope>
    <source>
        <strain evidence="2">ATCC 33744 / DSM 2228 / GSL</strain>
    </source>
</reference>
<dbReference type="PATRIC" id="fig|572479.3.peg.782"/>
<proteinExistence type="predicted"/>
<dbReference type="InterPro" id="IPR003772">
    <property type="entry name" value="YceD"/>
</dbReference>
<accession>E3DQV3</accession>
<dbReference type="Proteomes" id="UP000006866">
    <property type="component" value="Chromosome"/>
</dbReference>
<dbReference type="HOGENOM" id="CLU_100236_1_1_9"/>
<dbReference type="KEGG" id="hpk:Hprae_0774"/>
<dbReference type="PANTHER" id="PTHR34374:SF1">
    <property type="entry name" value="LARGE RIBOSOMAL RNA SUBUNIT ACCUMULATION PROTEIN YCED HOMOLOG 1, CHLOROPLASTIC"/>
    <property type="match status" value="1"/>
</dbReference>
<evidence type="ECO:0000313" key="1">
    <source>
        <dbReference type="EMBL" id="ADO76928.1"/>
    </source>
</evidence>
<protein>
    <recommendedName>
        <fullName evidence="3">DUF177 domain-containing protein</fullName>
    </recommendedName>
</protein>
<keyword evidence="2" id="KW-1185">Reference proteome</keyword>
<dbReference type="EMBL" id="CP002175">
    <property type="protein sequence ID" value="ADO76928.1"/>
    <property type="molecule type" value="Genomic_DNA"/>
</dbReference>
<sequence>MWLFTGVIKKLYINLSDLKEVGARKQVELELEFHNFEFANREIEIKDPIELELEIFNTTDSYVVEGEIKAKLILSCSRCLQEYNSTINLDLTENVVKNEMEDQEELYLDEIIMDNIILSLPMKPLCSEDCNGICPQCGQDLNKGECDCEVEILDPRLAKLKDFYDEEQ</sequence>
<dbReference type="eggNOG" id="COG1399">
    <property type="taxonomic scope" value="Bacteria"/>
</dbReference>
<reference evidence="1 2" key="2">
    <citation type="journal article" date="2011" name="Stand. Genomic Sci.">
        <title>Complete genome sequence of the extremely halophilic Halanaerobium praevalens type strain (GSL).</title>
        <authorList>
            <person name="Ivanova N."/>
            <person name="Sikorski J."/>
            <person name="Chertkov O."/>
            <person name="Nolan M."/>
            <person name="Lucas S."/>
            <person name="Hammon N."/>
            <person name="Deshpande S."/>
            <person name="Cheng J.F."/>
            <person name="Tapia R."/>
            <person name="Han C."/>
            <person name="Goodwin L."/>
            <person name="Pitluck S."/>
            <person name="Huntemann M."/>
            <person name="Liolios K."/>
            <person name="Pagani I."/>
            <person name="Mavromatis K."/>
            <person name="Ovchinikova G."/>
            <person name="Pati A."/>
            <person name="Chen A."/>
            <person name="Palaniappan K."/>
            <person name="Land M."/>
            <person name="Hauser L."/>
            <person name="Brambilla E.M."/>
            <person name="Kannan K.P."/>
            <person name="Rohde M."/>
            <person name="Tindall B.J."/>
            <person name="Goker M."/>
            <person name="Detter J.C."/>
            <person name="Woyke T."/>
            <person name="Bristow J."/>
            <person name="Eisen J.A."/>
            <person name="Markowitz V."/>
            <person name="Hugenholtz P."/>
            <person name="Kyrpides N.C."/>
            <person name="Klenk H.P."/>
            <person name="Lapidus A."/>
        </authorList>
    </citation>
    <scope>NUCLEOTIDE SEQUENCE [LARGE SCALE GENOMIC DNA]</scope>
    <source>
        <strain evidence="2">ATCC 33744 / DSM 2228 / GSL</strain>
    </source>
</reference>
<dbReference type="STRING" id="572479.Hprae_0774"/>
<dbReference type="AlphaFoldDB" id="E3DQV3"/>
<gene>
    <name evidence="1" type="ordered locus">Hprae_0774</name>
</gene>